<dbReference type="GO" id="GO:0034039">
    <property type="term" value="F:8-oxo-7,8-dihydroguanine DNA N-glycosylase activity"/>
    <property type="evidence" value="ECO:0007669"/>
    <property type="project" value="TreeGrafter"/>
</dbReference>
<comment type="cofactor">
    <cofactor evidence="13">
        <name>[4Fe-4S] cluster</name>
        <dbReference type="ChEBI" id="CHEBI:49883"/>
    </cofactor>
    <text evidence="13">Binds 1 [4Fe-4S] cluster.</text>
</comment>
<feature type="region of interest" description="Disordered" evidence="14">
    <location>
        <begin position="348"/>
        <end position="370"/>
    </location>
</feature>
<evidence type="ECO:0000256" key="13">
    <source>
        <dbReference type="RuleBase" id="RU365096"/>
    </source>
</evidence>
<protein>
    <recommendedName>
        <fullName evidence="4 13">Adenine DNA glycosylase</fullName>
        <ecNumber evidence="3 13">3.2.2.31</ecNumber>
    </recommendedName>
</protein>
<evidence type="ECO:0000256" key="2">
    <source>
        <dbReference type="ARBA" id="ARBA00008343"/>
    </source>
</evidence>
<keyword evidence="5" id="KW-0004">4Fe-4S</keyword>
<dbReference type="InterPro" id="IPR023170">
    <property type="entry name" value="HhH_base_excis_C"/>
</dbReference>
<dbReference type="STRING" id="58919.A0A316ZGV0"/>
<feature type="compositionally biased region" description="Low complexity" evidence="14">
    <location>
        <begin position="1"/>
        <end position="19"/>
    </location>
</feature>
<organism evidence="16 17">
    <name type="scientific">Tilletiopsis washingtonensis</name>
    <dbReference type="NCBI Taxonomy" id="58919"/>
    <lineage>
        <taxon>Eukaryota</taxon>
        <taxon>Fungi</taxon>
        <taxon>Dikarya</taxon>
        <taxon>Basidiomycota</taxon>
        <taxon>Ustilaginomycotina</taxon>
        <taxon>Exobasidiomycetes</taxon>
        <taxon>Entylomatales</taxon>
        <taxon>Entylomatales incertae sedis</taxon>
        <taxon>Tilletiopsis</taxon>
    </lineage>
</organism>
<evidence type="ECO:0000259" key="15">
    <source>
        <dbReference type="SMART" id="SM00478"/>
    </source>
</evidence>
<comment type="similarity">
    <text evidence="2 13">Belongs to the Nth/MutY family.</text>
</comment>
<dbReference type="Gene3D" id="1.10.1670.10">
    <property type="entry name" value="Helix-hairpin-Helix base-excision DNA repair enzymes (C-terminal)"/>
    <property type="match status" value="1"/>
</dbReference>
<dbReference type="GeneID" id="37269119"/>
<evidence type="ECO:0000256" key="1">
    <source>
        <dbReference type="ARBA" id="ARBA00000843"/>
    </source>
</evidence>
<feature type="compositionally biased region" description="Low complexity" evidence="14">
    <location>
        <begin position="34"/>
        <end position="48"/>
    </location>
</feature>
<dbReference type="GO" id="GO:0035485">
    <property type="term" value="F:adenine/guanine mispair binding"/>
    <property type="evidence" value="ECO:0007669"/>
    <property type="project" value="TreeGrafter"/>
</dbReference>
<feature type="region of interest" description="Disordered" evidence="14">
    <location>
        <begin position="1"/>
        <end position="99"/>
    </location>
</feature>
<evidence type="ECO:0000256" key="5">
    <source>
        <dbReference type="ARBA" id="ARBA00022485"/>
    </source>
</evidence>
<evidence type="ECO:0000256" key="3">
    <source>
        <dbReference type="ARBA" id="ARBA00012045"/>
    </source>
</evidence>
<evidence type="ECO:0000256" key="12">
    <source>
        <dbReference type="ARBA" id="ARBA00023295"/>
    </source>
</evidence>
<accession>A0A316ZGV0</accession>
<keyword evidence="6" id="KW-0479">Metal-binding</keyword>
<proteinExistence type="inferred from homology"/>
<dbReference type="GO" id="GO:0032357">
    <property type="term" value="F:oxidized purine DNA binding"/>
    <property type="evidence" value="ECO:0007669"/>
    <property type="project" value="TreeGrafter"/>
</dbReference>
<dbReference type="RefSeq" id="XP_025600755.1">
    <property type="nucleotide sequence ID" value="XM_025741575.1"/>
</dbReference>
<keyword evidence="17" id="KW-1185">Reference proteome</keyword>
<evidence type="ECO:0000256" key="10">
    <source>
        <dbReference type="ARBA" id="ARBA00023014"/>
    </source>
</evidence>
<keyword evidence="8" id="KW-0378">Hydrolase</keyword>
<dbReference type="PANTHER" id="PTHR42944:SF1">
    <property type="entry name" value="ADENINE DNA GLYCOSYLASE"/>
    <property type="match status" value="1"/>
</dbReference>
<dbReference type="PANTHER" id="PTHR42944">
    <property type="entry name" value="ADENINE DNA GLYCOSYLASE"/>
    <property type="match status" value="1"/>
</dbReference>
<evidence type="ECO:0000256" key="4">
    <source>
        <dbReference type="ARBA" id="ARBA00022023"/>
    </source>
</evidence>
<dbReference type="InterPro" id="IPR044298">
    <property type="entry name" value="MIG/MutY"/>
</dbReference>
<dbReference type="Proteomes" id="UP000245946">
    <property type="component" value="Unassembled WGS sequence"/>
</dbReference>
<evidence type="ECO:0000313" key="17">
    <source>
        <dbReference type="Proteomes" id="UP000245946"/>
    </source>
</evidence>
<evidence type="ECO:0000256" key="7">
    <source>
        <dbReference type="ARBA" id="ARBA00022763"/>
    </source>
</evidence>
<dbReference type="Pfam" id="PF00730">
    <property type="entry name" value="HhH-GPD"/>
    <property type="match status" value="1"/>
</dbReference>
<dbReference type="OrthoDB" id="10248838at2759"/>
<dbReference type="CDD" id="cd03431">
    <property type="entry name" value="NUDIX_DNA_Glycosylase_C-MutY"/>
    <property type="match status" value="1"/>
</dbReference>
<dbReference type="SMART" id="SM00478">
    <property type="entry name" value="ENDO3c"/>
    <property type="match status" value="1"/>
</dbReference>
<dbReference type="GO" id="GO:0051539">
    <property type="term" value="F:4 iron, 4 sulfur cluster binding"/>
    <property type="evidence" value="ECO:0007669"/>
    <property type="project" value="UniProtKB-UniRule"/>
</dbReference>
<keyword evidence="11" id="KW-0234">DNA repair</keyword>
<evidence type="ECO:0000256" key="8">
    <source>
        <dbReference type="ARBA" id="ARBA00022801"/>
    </source>
</evidence>
<keyword evidence="10" id="KW-0411">Iron-sulfur</keyword>
<name>A0A316ZGV0_9BASI</name>
<dbReference type="GO" id="GO:0006298">
    <property type="term" value="P:mismatch repair"/>
    <property type="evidence" value="ECO:0007669"/>
    <property type="project" value="TreeGrafter"/>
</dbReference>
<dbReference type="Pfam" id="PF14815">
    <property type="entry name" value="NUDIX_4"/>
    <property type="match status" value="1"/>
</dbReference>
<dbReference type="AlphaFoldDB" id="A0A316ZGV0"/>
<dbReference type="SUPFAM" id="SSF55811">
    <property type="entry name" value="Nudix"/>
    <property type="match status" value="1"/>
</dbReference>
<feature type="compositionally biased region" description="Low complexity" evidence="14">
    <location>
        <begin position="72"/>
        <end position="88"/>
    </location>
</feature>
<keyword evidence="12 13" id="KW-0326">Glycosidase</keyword>
<reference evidence="16 17" key="1">
    <citation type="journal article" date="2018" name="Mol. Biol. Evol.">
        <title>Broad Genomic Sampling Reveals a Smut Pathogenic Ancestry of the Fungal Clade Ustilaginomycotina.</title>
        <authorList>
            <person name="Kijpornyongpan T."/>
            <person name="Mondo S.J."/>
            <person name="Barry K."/>
            <person name="Sandor L."/>
            <person name="Lee J."/>
            <person name="Lipzen A."/>
            <person name="Pangilinan J."/>
            <person name="LaButti K."/>
            <person name="Hainaut M."/>
            <person name="Henrissat B."/>
            <person name="Grigoriev I.V."/>
            <person name="Spatafora J.W."/>
            <person name="Aime M.C."/>
        </authorList>
    </citation>
    <scope>NUCLEOTIDE SEQUENCE [LARGE SCALE GENOMIC DNA]</scope>
    <source>
        <strain evidence="16 17">MCA 4186</strain>
    </source>
</reference>
<evidence type="ECO:0000256" key="14">
    <source>
        <dbReference type="SAM" id="MobiDB-lite"/>
    </source>
</evidence>
<evidence type="ECO:0000256" key="11">
    <source>
        <dbReference type="ARBA" id="ARBA00023204"/>
    </source>
</evidence>
<sequence>MSAPPRRGAAVRAAARMARLSPPSSPRAHDQRGSSAASSSSSSSSAAAPAHEGASDDERQAAAPRKRRRVSPARSAAAVKHAAASPLPRRTASAPTRRKRSVGAAEWAFLDAAEPHVQAVAVPPLRVHARSYHAPLLLAPPSTERPDGAVLGRAARSALLGWYDGVAQQRAMPWRKPFLDPAAYIGREAELRAAQTQRAYEIWISEIMLQQTRVETVIPYFERWLAAWPTVRDLAAASTDDVLAVWKGLGYYSRATRLQSGAQKLVADPELRGLLPRTAHELVAVVPGVGPYTAGAISAIAFGEAAPMVDGNVQRVLSRQLGLYASMKSSATTQLLTEVASRLVRAVAEDGEPKGSAKGSTPKPSDRPGRWGQALMELGATICKPKPECLRCPISSTCRAFAEGEALARKPLSRQEAVPDMEDMCDLCEPLSDDDETNAAAPAPVATAAKKVGGAVQTKLSFGAKSKAAVKVAEPSAGIEVAIERHVRRFPRKTEKKEARLEQCVVCILRREDGRVMLEQRPEHGLLASLFEFPATPLRSDDLSSSAQRALALSHATLVSGGQASYVRSAGSITHLFSHIRLVMHVHELRVPEAPAKPNGERRKWYAEEEVEKQSISTGNARCWALAQGKTSKKGKEK</sequence>
<evidence type="ECO:0000313" key="16">
    <source>
        <dbReference type="EMBL" id="PWO00477.1"/>
    </source>
</evidence>
<dbReference type="Gene3D" id="3.90.79.10">
    <property type="entry name" value="Nucleoside Triphosphate Pyrophosphohydrolase"/>
    <property type="match status" value="1"/>
</dbReference>
<dbReference type="GO" id="GO:0000701">
    <property type="term" value="F:purine-specific mismatch base pair DNA N-glycosylase activity"/>
    <property type="evidence" value="ECO:0007669"/>
    <property type="project" value="UniProtKB-EC"/>
</dbReference>
<evidence type="ECO:0000256" key="9">
    <source>
        <dbReference type="ARBA" id="ARBA00023004"/>
    </source>
</evidence>
<dbReference type="SUPFAM" id="SSF48150">
    <property type="entry name" value="DNA-glycosylase"/>
    <property type="match status" value="1"/>
</dbReference>
<evidence type="ECO:0000256" key="6">
    <source>
        <dbReference type="ARBA" id="ARBA00022723"/>
    </source>
</evidence>
<dbReference type="GO" id="GO:0005634">
    <property type="term" value="C:nucleus"/>
    <property type="evidence" value="ECO:0007669"/>
    <property type="project" value="TreeGrafter"/>
</dbReference>
<feature type="domain" description="HhH-GPD" evidence="15">
    <location>
        <begin position="208"/>
        <end position="381"/>
    </location>
</feature>
<dbReference type="CDD" id="cd00056">
    <property type="entry name" value="ENDO3c"/>
    <property type="match status" value="1"/>
</dbReference>
<keyword evidence="7 13" id="KW-0227">DNA damage</keyword>
<dbReference type="GO" id="GO:0046872">
    <property type="term" value="F:metal ion binding"/>
    <property type="evidence" value="ECO:0007669"/>
    <property type="project" value="UniProtKB-UniRule"/>
</dbReference>
<dbReference type="Gene3D" id="1.10.340.30">
    <property type="entry name" value="Hypothetical protein, domain 2"/>
    <property type="match status" value="1"/>
</dbReference>
<dbReference type="FunFam" id="1.10.340.30:FF:000002">
    <property type="entry name" value="Adenine DNA glycosylase"/>
    <property type="match status" value="1"/>
</dbReference>
<dbReference type="InterPro" id="IPR003265">
    <property type="entry name" value="HhH-GPD_domain"/>
</dbReference>
<dbReference type="InterPro" id="IPR015797">
    <property type="entry name" value="NUDIX_hydrolase-like_dom_sf"/>
</dbReference>
<keyword evidence="9 13" id="KW-0408">Iron</keyword>
<gene>
    <name evidence="16" type="ORF">FA09DRAFT_327906</name>
</gene>
<dbReference type="InterPro" id="IPR011257">
    <property type="entry name" value="DNA_glycosylase"/>
</dbReference>
<dbReference type="EC" id="3.2.2.31" evidence="3 13"/>
<dbReference type="EMBL" id="KZ819285">
    <property type="protein sequence ID" value="PWO00477.1"/>
    <property type="molecule type" value="Genomic_DNA"/>
</dbReference>
<dbReference type="InterPro" id="IPR029119">
    <property type="entry name" value="MutY_C"/>
</dbReference>
<dbReference type="GO" id="GO:0006285">
    <property type="term" value="P:base-excision repair, AP site formation"/>
    <property type="evidence" value="ECO:0007669"/>
    <property type="project" value="UniProtKB-ARBA"/>
</dbReference>
<comment type="catalytic activity">
    <reaction evidence="1 13">
        <text>Hydrolyzes free adenine bases from 7,8-dihydro-8-oxoguanine:adenine mismatched double-stranded DNA, leaving an apurinic site.</text>
        <dbReference type="EC" id="3.2.2.31"/>
    </reaction>
</comment>
<comment type="function">
    <text evidence="13">Adenine glycosylase active on G-A mispairs.</text>
</comment>